<dbReference type="AlphaFoldDB" id="A0A370KJ01"/>
<dbReference type="EMBL" id="NAAC01000031">
    <property type="protein sequence ID" value="RDJ05866.1"/>
    <property type="molecule type" value="Genomic_DNA"/>
</dbReference>
<gene>
    <name evidence="1" type="ORF">B5K06_25275</name>
</gene>
<protein>
    <submittedName>
        <fullName evidence="1">Uncharacterized protein</fullName>
    </submittedName>
</protein>
<accession>A0A370KJ01</accession>
<name>A0A370KJ01_9HYPH</name>
<comment type="caution">
    <text evidence="1">The sequence shown here is derived from an EMBL/GenBank/DDBJ whole genome shotgun (WGS) entry which is preliminary data.</text>
</comment>
<sequence length="89" mass="10168">MARGLSGRCTTDSMEHLGVAEEVAARKLGRVFRCRRYLAIQRKALTFHVLAREMSADRGSFLVTHNEIVRAKICRRDLPQDVKKIDMIP</sequence>
<dbReference type="Proteomes" id="UP000254939">
    <property type="component" value="Unassembled WGS sequence"/>
</dbReference>
<evidence type="ECO:0000313" key="2">
    <source>
        <dbReference type="Proteomes" id="UP000254939"/>
    </source>
</evidence>
<reference evidence="1 2" key="1">
    <citation type="submission" date="2017-03" db="EMBL/GenBank/DDBJ databases">
        <title>Genome analysis of Rhizobial strains effectives or ineffectives for nitrogen fixation isolated from bean seeds.</title>
        <authorList>
            <person name="Peralta H."/>
            <person name="Aguilar-Vera A."/>
            <person name="Mora Y."/>
            <person name="Vargas-Lagunas C."/>
            <person name="Girard L."/>
            <person name="Mora J."/>
        </authorList>
    </citation>
    <scope>NUCLEOTIDE SEQUENCE [LARGE SCALE GENOMIC DNA]</scope>
    <source>
        <strain evidence="1 2">CCGM3</strain>
    </source>
</reference>
<organism evidence="1 2">
    <name type="scientific">Rhizobium grahamii</name>
    <dbReference type="NCBI Taxonomy" id="1120045"/>
    <lineage>
        <taxon>Bacteria</taxon>
        <taxon>Pseudomonadati</taxon>
        <taxon>Pseudomonadota</taxon>
        <taxon>Alphaproteobacteria</taxon>
        <taxon>Hyphomicrobiales</taxon>
        <taxon>Rhizobiaceae</taxon>
        <taxon>Rhizobium/Agrobacterium group</taxon>
        <taxon>Rhizobium</taxon>
    </lineage>
</organism>
<proteinExistence type="predicted"/>
<evidence type="ECO:0000313" key="1">
    <source>
        <dbReference type="EMBL" id="RDJ05866.1"/>
    </source>
</evidence>